<reference evidence="3 4" key="1">
    <citation type="submission" date="2019-12" db="EMBL/GenBank/DDBJ databases">
        <authorList>
            <person name="Floudas D."/>
            <person name="Bentzer J."/>
            <person name="Ahren D."/>
            <person name="Johansson T."/>
            <person name="Persson P."/>
            <person name="Tunlid A."/>
        </authorList>
    </citation>
    <scope>NUCLEOTIDE SEQUENCE [LARGE SCALE GENOMIC DNA]</scope>
    <source>
        <strain evidence="3 4">CBS 102.39</strain>
    </source>
</reference>
<keyword evidence="4" id="KW-1185">Reference proteome</keyword>
<dbReference type="InterPro" id="IPR001810">
    <property type="entry name" value="F-box_dom"/>
</dbReference>
<evidence type="ECO:0000259" key="2">
    <source>
        <dbReference type="PROSITE" id="PS50181"/>
    </source>
</evidence>
<dbReference type="Proteomes" id="UP000521872">
    <property type="component" value="Unassembled WGS sequence"/>
</dbReference>
<gene>
    <name evidence="3" type="ORF">D9613_008919</name>
</gene>
<feature type="region of interest" description="Disordered" evidence="1">
    <location>
        <begin position="54"/>
        <end position="111"/>
    </location>
</feature>
<feature type="compositionally biased region" description="Acidic residues" evidence="1">
    <location>
        <begin position="372"/>
        <end position="384"/>
    </location>
</feature>
<feature type="compositionally biased region" description="Polar residues" evidence="1">
    <location>
        <begin position="54"/>
        <end position="85"/>
    </location>
</feature>
<feature type="domain" description="F-box" evidence="2">
    <location>
        <begin position="188"/>
        <end position="236"/>
    </location>
</feature>
<accession>A0A8H4VQZ8</accession>
<feature type="region of interest" description="Disordered" evidence="1">
    <location>
        <begin position="371"/>
        <end position="392"/>
    </location>
</feature>
<dbReference type="EMBL" id="JAACJL010000031">
    <property type="protein sequence ID" value="KAF4616874.1"/>
    <property type="molecule type" value="Genomic_DNA"/>
</dbReference>
<sequence>MTVNVRRREIFAHCHKQHADPLYSFFANEAPRLRQSLSSTWAFSPLVAMPASAQARSTSSKSKVTSALSKIRAPSTNDSVSTLRTTARARKSPQDKAARTGTSSSSTTINTNVNAHLRTDPIGALNTLLKLLTSLPSRIGGCQYKLTPAEHSLSLHLLSILDPFVFHGVRALVPSILSSNSNAPSSTSLGLAQQPTEIIDAILSHVDSKKDLLNVGLGCKRLHDIVFPRHYEYRVIRCKVSSISVWNHLNHHRSLARNVRSLKILDERAPASLKSGPGNGNGMLVPKGIMQGDTDLESTDDELTMHSKQERFLTAALTRMTGLKEFKWSCNHSPISIANVWPTLMMRAGNLKSINICDNLIFASKGLFGSQEGDDSDNEEDEGQDAGSSGVVRRAARVPATAMLQMENVVFHSTPHSYGAVKQPELARIANMLHQCANLKSLEIVYIAPRSASANNPMTLAAAVAGTNTSRTRPLADEFLTYGRWNGLTSVILTNLRCASYVAPSFFLSSHPALEVLHLDLSIHGGGGGALGGGSGGGLRLTQGALPRLREIKAAKDIINAVLECPLLEGQAPRPLEVVRGFKLSGNSPAPLAPLSIGAASSRNVPDTVFLSNLKQFGGSSVKRVEMLGWHDMEDVRKVVAAVPNLHHLDLGKRLGVSNVVTRSSAGGAGGSSSSSSANGPVTNMVEWTELLSTLPELVTFHGVRFFYEVSSSNIGGSTSVPSSQPSSMNSWSDAFASTGAPAPLAVPTSAKNHISMMERSRMRKNDEIAGVLAWKCRKLRRLDHWEEHGNKVIVLLRDDGKEREGKARWEVRRVKS</sequence>
<name>A0A8H4VQZ8_9AGAR</name>
<proteinExistence type="predicted"/>
<evidence type="ECO:0000313" key="3">
    <source>
        <dbReference type="EMBL" id="KAF4616874.1"/>
    </source>
</evidence>
<comment type="caution">
    <text evidence="3">The sequence shown here is derived from an EMBL/GenBank/DDBJ whole genome shotgun (WGS) entry which is preliminary data.</text>
</comment>
<evidence type="ECO:0000313" key="4">
    <source>
        <dbReference type="Proteomes" id="UP000521872"/>
    </source>
</evidence>
<evidence type="ECO:0000256" key="1">
    <source>
        <dbReference type="SAM" id="MobiDB-lite"/>
    </source>
</evidence>
<dbReference type="CDD" id="cd09917">
    <property type="entry name" value="F-box_SF"/>
    <property type="match status" value="1"/>
</dbReference>
<organism evidence="3 4">
    <name type="scientific">Agrocybe pediades</name>
    <dbReference type="NCBI Taxonomy" id="84607"/>
    <lineage>
        <taxon>Eukaryota</taxon>
        <taxon>Fungi</taxon>
        <taxon>Dikarya</taxon>
        <taxon>Basidiomycota</taxon>
        <taxon>Agaricomycotina</taxon>
        <taxon>Agaricomycetes</taxon>
        <taxon>Agaricomycetidae</taxon>
        <taxon>Agaricales</taxon>
        <taxon>Agaricineae</taxon>
        <taxon>Strophariaceae</taxon>
        <taxon>Agrocybe</taxon>
    </lineage>
</organism>
<protein>
    <recommendedName>
        <fullName evidence="2">F-box domain-containing protein</fullName>
    </recommendedName>
</protein>
<dbReference type="PROSITE" id="PS50181">
    <property type="entry name" value="FBOX"/>
    <property type="match status" value="1"/>
</dbReference>
<dbReference type="AlphaFoldDB" id="A0A8H4VQZ8"/>